<accession>A0A2P2KPF4</accession>
<proteinExistence type="predicted"/>
<dbReference type="EMBL" id="GGEC01027098">
    <property type="protein sequence ID" value="MBX07582.1"/>
    <property type="molecule type" value="Transcribed_RNA"/>
</dbReference>
<evidence type="ECO:0000313" key="1">
    <source>
        <dbReference type="EMBL" id="MBX07582.1"/>
    </source>
</evidence>
<name>A0A2P2KPF4_RHIMU</name>
<protein>
    <submittedName>
        <fullName evidence="1">Uncharacterized protein</fullName>
    </submittedName>
</protein>
<dbReference type="AlphaFoldDB" id="A0A2P2KPF4"/>
<sequence>MRRRQPQELHFSLPRGMLCSLNMVGSLPLRHFASSWLQPSASLTKLFQHDSCISITLHITVFACRFVSEI</sequence>
<reference evidence="1" key="1">
    <citation type="submission" date="2018-02" db="EMBL/GenBank/DDBJ databases">
        <title>Rhizophora mucronata_Transcriptome.</title>
        <authorList>
            <person name="Meera S.P."/>
            <person name="Sreeshan A."/>
            <person name="Augustine A."/>
        </authorList>
    </citation>
    <scope>NUCLEOTIDE SEQUENCE</scope>
    <source>
        <tissue evidence="1">Leaf</tissue>
    </source>
</reference>
<organism evidence="1">
    <name type="scientific">Rhizophora mucronata</name>
    <name type="common">Asiatic mangrove</name>
    <dbReference type="NCBI Taxonomy" id="61149"/>
    <lineage>
        <taxon>Eukaryota</taxon>
        <taxon>Viridiplantae</taxon>
        <taxon>Streptophyta</taxon>
        <taxon>Embryophyta</taxon>
        <taxon>Tracheophyta</taxon>
        <taxon>Spermatophyta</taxon>
        <taxon>Magnoliopsida</taxon>
        <taxon>eudicotyledons</taxon>
        <taxon>Gunneridae</taxon>
        <taxon>Pentapetalae</taxon>
        <taxon>rosids</taxon>
        <taxon>fabids</taxon>
        <taxon>Malpighiales</taxon>
        <taxon>Rhizophoraceae</taxon>
        <taxon>Rhizophora</taxon>
    </lineage>
</organism>